<evidence type="ECO:0000256" key="1">
    <source>
        <dbReference type="SAM" id="MobiDB-lite"/>
    </source>
</evidence>
<dbReference type="AlphaFoldDB" id="A0A9P4P1J7"/>
<feature type="compositionally biased region" description="Polar residues" evidence="1">
    <location>
        <begin position="256"/>
        <end position="270"/>
    </location>
</feature>
<evidence type="ECO:0000259" key="2">
    <source>
        <dbReference type="PROSITE" id="PS00028"/>
    </source>
</evidence>
<gene>
    <name evidence="3" type="ORF">EJ08DRAFT_579689</name>
</gene>
<name>A0A9P4P1J7_9PEZI</name>
<reference evidence="3" key="1">
    <citation type="journal article" date="2020" name="Stud. Mycol.">
        <title>101 Dothideomycetes genomes: a test case for predicting lifestyles and emergence of pathogens.</title>
        <authorList>
            <person name="Haridas S."/>
            <person name="Albert R."/>
            <person name="Binder M."/>
            <person name="Bloem J."/>
            <person name="Labutti K."/>
            <person name="Salamov A."/>
            <person name="Andreopoulos B."/>
            <person name="Baker S."/>
            <person name="Barry K."/>
            <person name="Bills G."/>
            <person name="Bluhm B."/>
            <person name="Cannon C."/>
            <person name="Castanera R."/>
            <person name="Culley D."/>
            <person name="Daum C."/>
            <person name="Ezra D."/>
            <person name="Gonzalez J."/>
            <person name="Henrissat B."/>
            <person name="Kuo A."/>
            <person name="Liang C."/>
            <person name="Lipzen A."/>
            <person name="Lutzoni F."/>
            <person name="Magnuson J."/>
            <person name="Mondo S."/>
            <person name="Nolan M."/>
            <person name="Ohm R."/>
            <person name="Pangilinan J."/>
            <person name="Park H.-J."/>
            <person name="Ramirez L."/>
            <person name="Alfaro M."/>
            <person name="Sun H."/>
            <person name="Tritt A."/>
            <person name="Yoshinaga Y."/>
            <person name="Zwiers L.-H."/>
            <person name="Turgeon B."/>
            <person name="Goodwin S."/>
            <person name="Spatafora J."/>
            <person name="Crous P."/>
            <person name="Grigoriev I."/>
        </authorList>
    </citation>
    <scope>NUCLEOTIDE SEQUENCE</scope>
    <source>
        <strain evidence="3">CBS 130266</strain>
    </source>
</reference>
<feature type="domain" description="C2H2-type" evidence="2">
    <location>
        <begin position="696"/>
        <end position="719"/>
    </location>
</feature>
<organism evidence="3 4">
    <name type="scientific">Tothia fuscella</name>
    <dbReference type="NCBI Taxonomy" id="1048955"/>
    <lineage>
        <taxon>Eukaryota</taxon>
        <taxon>Fungi</taxon>
        <taxon>Dikarya</taxon>
        <taxon>Ascomycota</taxon>
        <taxon>Pezizomycotina</taxon>
        <taxon>Dothideomycetes</taxon>
        <taxon>Pleosporomycetidae</taxon>
        <taxon>Venturiales</taxon>
        <taxon>Cylindrosympodiaceae</taxon>
        <taxon>Tothia</taxon>
    </lineage>
</organism>
<feature type="compositionally biased region" description="Polar residues" evidence="1">
    <location>
        <begin position="17"/>
        <end position="26"/>
    </location>
</feature>
<dbReference type="SMART" id="SM00355">
    <property type="entry name" value="ZnF_C2H2"/>
    <property type="match status" value="3"/>
</dbReference>
<feature type="region of interest" description="Disordered" evidence="1">
    <location>
        <begin position="722"/>
        <end position="742"/>
    </location>
</feature>
<dbReference type="OrthoDB" id="5315052at2759"/>
<accession>A0A9P4P1J7</accession>
<feature type="compositionally biased region" description="Basic residues" evidence="1">
    <location>
        <begin position="175"/>
        <end position="187"/>
    </location>
</feature>
<keyword evidence="4" id="KW-1185">Reference proteome</keyword>
<evidence type="ECO:0000313" key="3">
    <source>
        <dbReference type="EMBL" id="KAF2435721.1"/>
    </source>
</evidence>
<feature type="region of interest" description="Disordered" evidence="1">
    <location>
        <begin position="64"/>
        <end position="92"/>
    </location>
</feature>
<dbReference type="InterPro" id="IPR013087">
    <property type="entry name" value="Znf_C2H2_type"/>
</dbReference>
<feature type="region of interest" description="Disordered" evidence="1">
    <location>
        <begin position="435"/>
        <end position="495"/>
    </location>
</feature>
<feature type="compositionally biased region" description="Acidic residues" evidence="1">
    <location>
        <begin position="480"/>
        <end position="490"/>
    </location>
</feature>
<dbReference type="PANTHER" id="PTHR35391">
    <property type="entry name" value="C2H2-TYPE DOMAIN-CONTAINING PROTEIN-RELATED"/>
    <property type="match status" value="1"/>
</dbReference>
<proteinExistence type="predicted"/>
<protein>
    <recommendedName>
        <fullName evidence="2">C2H2-type domain-containing protein</fullName>
    </recommendedName>
</protein>
<sequence length="981" mass="108109">MKSEGVFAAPLFQHMSSTLDRQQPSPALTNSSTAVSSSDLSSNPHLVVTVDDCVEDNQSHVYLSRSMSKRSHGSRNKGFLSPNVEQDSTDDDSEVNEVSVFSPALDTGLNLRSSQNVIPERGGIAPDDRDSLNTNSMPTLEEMEEQRHISEKNADVVDWLTHSEVGSDAEGEPKRNRRKKPKGRPRARSTNDAALAHTKFSVGVSNPKFDDSLIPGPGLYLNEQSEMGEEYDTESEESDSPAAPFSLVEDSYFPQTASSSGIQNRNNGRPSHTEDHDVQGITSNLAIMRFRQRAKEVDNASLTATIGSRRRSESDIASVVNSVGVSKLLLSPVPVKDERKGGRRRGSFLENILPTRNNSNKMKRKNSQQSDAIAQGPSPKEGQNIMGAPKRIGSFGRPKSPRVDTNLSANGGEVRSPGGVAAGAFAHAKQIWRSRSRSELAKSPKGLADLWTQSGGPPMPTLASPLNSRPTPQPLGGRDCEDDSADDETNGVDGIAMDLSVRTDMQIIPTYDGFKYQARQLNPRLTDFLLERVTQEQVKRYKRLIDLKLRHSQMVSTRSCASKTFCFSLNGESKSLPPRPGNKDPGATLVGFQILAPGMTEDNLEVTGESQTVAAQFPSGVPLPPVKFLPAEFECPLCFKVKKFYKPSDWTKHVHEDVQPFTCTFSGCNEPKSFKRKADWVRHENERHRQLESWTCNVGDCTHTCYRKDNFVQHLVREHKAPEPKVRTGRSGGTKSPATPMDSMQSWQTNLGFVDENIDDVWALVDKCHKDDIKHPEDEPCKFCGNICSSWKKLTVHLAKHMEQITMPVLVLVEQKRVAGDNELLLGTNPRQTVPVMPTKPMADLPIFLCDEPADMEMDTPGIAVNGVSNMLHSYPPSMTGFQSIQANYSSPAESYAGSSYPAPSSSSRARAASFNDSLTLSRQGTTFPPAGMPSTSMQFDNQQNYIQNPGFMIARGMNNSYLTPTSGSAQEYRNKFRYQS</sequence>
<comment type="caution">
    <text evidence="3">The sequence shown here is derived from an EMBL/GenBank/DDBJ whole genome shotgun (WGS) entry which is preliminary data.</text>
</comment>
<dbReference type="PANTHER" id="PTHR35391:SF3">
    <property type="entry name" value="FINGER DOMAIN PROTEIN, PUTATIVE (AFU_ORTHOLOGUE AFUA_8G04300)-RELATED"/>
    <property type="match status" value="1"/>
</dbReference>
<dbReference type="PROSITE" id="PS00028">
    <property type="entry name" value="ZINC_FINGER_C2H2_1"/>
    <property type="match status" value="1"/>
</dbReference>
<dbReference type="InterPro" id="IPR058925">
    <property type="entry name" value="zf-C2H2_AcuF"/>
</dbReference>
<feature type="compositionally biased region" description="Low complexity" evidence="1">
    <location>
        <begin position="27"/>
        <end position="42"/>
    </location>
</feature>
<feature type="compositionally biased region" description="Polar residues" evidence="1">
    <location>
        <begin position="733"/>
        <end position="742"/>
    </location>
</feature>
<dbReference type="EMBL" id="MU007012">
    <property type="protein sequence ID" value="KAF2435721.1"/>
    <property type="molecule type" value="Genomic_DNA"/>
</dbReference>
<dbReference type="Proteomes" id="UP000800235">
    <property type="component" value="Unassembled WGS sequence"/>
</dbReference>
<evidence type="ECO:0000313" key="4">
    <source>
        <dbReference type="Proteomes" id="UP000800235"/>
    </source>
</evidence>
<feature type="region of interest" description="Disordered" evidence="1">
    <location>
        <begin position="256"/>
        <end position="279"/>
    </location>
</feature>
<feature type="region of interest" description="Disordered" evidence="1">
    <location>
        <begin position="336"/>
        <end position="415"/>
    </location>
</feature>
<feature type="region of interest" description="Disordered" evidence="1">
    <location>
        <begin position="163"/>
        <end position="199"/>
    </location>
</feature>
<dbReference type="Pfam" id="PF26082">
    <property type="entry name" value="zf-C2H2_AcuF"/>
    <property type="match status" value="1"/>
</dbReference>
<feature type="region of interest" description="Disordered" evidence="1">
    <location>
        <begin position="17"/>
        <end position="42"/>
    </location>
</feature>